<evidence type="ECO:0000313" key="3">
    <source>
        <dbReference type="Proteomes" id="UP000062973"/>
    </source>
</evidence>
<sequence length="139" mass="15199">MAVFKDAEEANGYIGRMFENVVAEPDFVNATQGTGLVLRLNYVEPETTILVDFPAQKVSYGDEAASAGNATVDLYMKCDDAHNFWLGKLNFPVAMAKKKIRMEGSTAKALKLLPLTKPLFAAYEQMLSDDGRTDLLAAS</sequence>
<dbReference type="EMBL" id="CP009110">
    <property type="protein sequence ID" value="AIJ21294.1"/>
    <property type="molecule type" value="Genomic_DNA"/>
</dbReference>
<feature type="domain" description="SCP2" evidence="1">
    <location>
        <begin position="37"/>
        <end position="114"/>
    </location>
</feature>
<evidence type="ECO:0000313" key="2">
    <source>
        <dbReference type="EMBL" id="AIJ21294.1"/>
    </source>
</evidence>
<dbReference type="KEGG" id="amq:AMETH_1202"/>
<name>A0A076MKN1_AMYME</name>
<dbReference type="SUPFAM" id="SSF55718">
    <property type="entry name" value="SCP-like"/>
    <property type="match status" value="1"/>
</dbReference>
<organism evidence="2 3">
    <name type="scientific">Amycolatopsis methanolica 239</name>
    <dbReference type="NCBI Taxonomy" id="1068978"/>
    <lineage>
        <taxon>Bacteria</taxon>
        <taxon>Bacillati</taxon>
        <taxon>Actinomycetota</taxon>
        <taxon>Actinomycetes</taxon>
        <taxon>Pseudonocardiales</taxon>
        <taxon>Pseudonocardiaceae</taxon>
        <taxon>Amycolatopsis</taxon>
        <taxon>Amycolatopsis methanolica group</taxon>
    </lineage>
</organism>
<dbReference type="AlphaFoldDB" id="A0A076MKN1"/>
<reference evidence="2 3" key="1">
    <citation type="submission" date="2014-07" db="EMBL/GenBank/DDBJ databases">
        <title>Whole Genome Sequence of the Amycolatopsis methanolica 239.</title>
        <authorList>
            <person name="Tang B."/>
        </authorList>
    </citation>
    <scope>NUCLEOTIDE SEQUENCE [LARGE SCALE GENOMIC DNA]</scope>
    <source>
        <strain evidence="2 3">239</strain>
    </source>
</reference>
<dbReference type="eggNOG" id="COG1454">
    <property type="taxonomic scope" value="Bacteria"/>
</dbReference>
<accession>A0A076MKN1</accession>
<dbReference type="Pfam" id="PF02036">
    <property type="entry name" value="SCP2"/>
    <property type="match status" value="1"/>
</dbReference>
<dbReference type="PATRIC" id="fig|1068978.7.peg.1266"/>
<dbReference type="Proteomes" id="UP000062973">
    <property type="component" value="Chromosome"/>
</dbReference>
<dbReference type="RefSeq" id="WP_017987160.1">
    <property type="nucleotide sequence ID" value="NZ_AQUL01000001.1"/>
</dbReference>
<dbReference type="InterPro" id="IPR003033">
    <property type="entry name" value="SCP2_sterol-bd_dom"/>
</dbReference>
<protein>
    <recommendedName>
        <fullName evidence="1">SCP2 domain-containing protein</fullName>
    </recommendedName>
</protein>
<proteinExistence type="predicted"/>
<gene>
    <name evidence="2" type="ORF">AMETH_1202</name>
</gene>
<keyword evidence="3" id="KW-1185">Reference proteome</keyword>
<evidence type="ECO:0000259" key="1">
    <source>
        <dbReference type="Pfam" id="PF02036"/>
    </source>
</evidence>
<dbReference type="STRING" id="1068978.AMETH_1202"/>
<dbReference type="HOGENOM" id="CLU_125983_0_0_11"/>
<dbReference type="OrthoDB" id="5418706at2"/>
<dbReference type="InterPro" id="IPR036527">
    <property type="entry name" value="SCP2_sterol-bd_dom_sf"/>
</dbReference>
<dbReference type="Gene3D" id="3.30.1050.10">
    <property type="entry name" value="SCP2 sterol-binding domain"/>
    <property type="match status" value="1"/>
</dbReference>